<dbReference type="RefSeq" id="WP_114547147.1">
    <property type="nucleotide sequence ID" value="NZ_PPTT01000025.1"/>
</dbReference>
<keyword evidence="7" id="KW-0697">Rotamase</keyword>
<dbReference type="InterPro" id="IPR046357">
    <property type="entry name" value="PPIase_dom_sf"/>
</dbReference>
<dbReference type="InterPro" id="IPR008881">
    <property type="entry name" value="Trigger_fac_ribosome-bd_bac"/>
</dbReference>
<dbReference type="OrthoDB" id="9767721at2"/>
<dbReference type="Gene3D" id="3.10.50.40">
    <property type="match status" value="1"/>
</dbReference>
<feature type="compositionally biased region" description="Low complexity" evidence="12">
    <location>
        <begin position="426"/>
        <end position="447"/>
    </location>
</feature>
<sequence>MKVTEKKLDDGRILLEAVASTAEVSHALTMAQYGFAQQMGMQIMPGMSVAQAAEQQLGIKDLDAIVQQQAVEYLVPFAIDKRNIMPAYPAEPKVEAPLKRGQTFSFELRVAPKPDYELTSYEPVSITVPPFEIEQAEVEAQIAQIAESYAEFVADEPHPVADGDGFMLALEASQNGEKMENLSTEGRTYLTGMGLMPEDFEKHLIGMNVGETKSFSFALPGAAEGETGDAVDCTVTIKEMQKKVIPEINDEWVAKNLPMYRDAAALRGGINDRLTADRRAQYEAYKLQVAAAELAKRFQGRIADEVYEAMQKTLLANMRGQLQQQGIPFEQFVQSQGGEQQFGMLMMMQTREMLVQGYALDALFRHEKLTLTDEDIDAACRSMNPQNPEATRREMEENGRGFALREAAERMKANQWLLDHANVTVEAPQAPEAPEAPEASQPEPAAE</sequence>
<dbReference type="Proteomes" id="UP000270112">
    <property type="component" value="Unassembled WGS sequence"/>
</dbReference>
<dbReference type="SUPFAM" id="SSF54534">
    <property type="entry name" value="FKBP-like"/>
    <property type="match status" value="1"/>
</dbReference>
<evidence type="ECO:0000256" key="10">
    <source>
        <dbReference type="ARBA" id="ARBA00023306"/>
    </source>
</evidence>
<name>A0A3N0IUT4_9ACTN</name>
<keyword evidence="10" id="KW-0131">Cell cycle</keyword>
<dbReference type="InterPro" id="IPR036611">
    <property type="entry name" value="Trigger_fac_ribosome-bd_sf"/>
</dbReference>
<comment type="catalytic activity">
    <reaction evidence="1">
        <text>[protein]-peptidylproline (omega=180) = [protein]-peptidylproline (omega=0)</text>
        <dbReference type="Rhea" id="RHEA:16237"/>
        <dbReference type="Rhea" id="RHEA-COMP:10747"/>
        <dbReference type="Rhea" id="RHEA-COMP:10748"/>
        <dbReference type="ChEBI" id="CHEBI:83833"/>
        <dbReference type="ChEBI" id="CHEBI:83834"/>
        <dbReference type="EC" id="5.2.1.8"/>
    </reaction>
</comment>
<dbReference type="EC" id="5.2.1.8" evidence="4"/>
<dbReference type="EMBL" id="PPTT01000025">
    <property type="protein sequence ID" value="RDB67487.1"/>
    <property type="molecule type" value="Genomic_DNA"/>
</dbReference>
<evidence type="ECO:0000256" key="11">
    <source>
        <dbReference type="ARBA" id="ARBA00029986"/>
    </source>
</evidence>
<keyword evidence="6" id="KW-0132">Cell division</keyword>
<evidence type="ECO:0000313" key="16">
    <source>
        <dbReference type="EMBL" id="RNM40723.1"/>
    </source>
</evidence>
<comment type="subcellular location">
    <subcellularLocation>
        <location evidence="2">Cytoplasm</location>
    </subcellularLocation>
</comment>
<reference evidence="15 17" key="1">
    <citation type="journal article" date="2018" name="Elife">
        <title>Discovery and characterization of a prevalent human gut bacterial enzyme sufficient for the inactivation of a family of plant toxins.</title>
        <authorList>
            <person name="Koppel N."/>
            <person name="Bisanz J.E."/>
            <person name="Pandelia M.E."/>
            <person name="Turnbaugh P.J."/>
            <person name="Balskus E.P."/>
        </authorList>
    </citation>
    <scope>NUCLEOTIDE SEQUENCE [LARGE SCALE GENOMIC DNA]</scope>
    <source>
        <strain evidence="15 17">DSM 16107</strain>
    </source>
</reference>
<keyword evidence="17" id="KW-1185">Reference proteome</keyword>
<evidence type="ECO:0000256" key="8">
    <source>
        <dbReference type="ARBA" id="ARBA00023186"/>
    </source>
</evidence>
<evidence type="ECO:0000256" key="7">
    <source>
        <dbReference type="ARBA" id="ARBA00023110"/>
    </source>
</evidence>
<dbReference type="SUPFAM" id="SSF109998">
    <property type="entry name" value="Triger factor/SurA peptide-binding domain-like"/>
    <property type="match status" value="1"/>
</dbReference>
<dbReference type="EMBL" id="QICC01000066">
    <property type="protein sequence ID" value="RNM40723.1"/>
    <property type="molecule type" value="Genomic_DNA"/>
</dbReference>
<dbReference type="Pfam" id="PF05698">
    <property type="entry name" value="Trigger_C"/>
    <property type="match status" value="1"/>
</dbReference>
<evidence type="ECO:0000256" key="6">
    <source>
        <dbReference type="ARBA" id="ARBA00022618"/>
    </source>
</evidence>
<dbReference type="InterPro" id="IPR005215">
    <property type="entry name" value="Trig_fac"/>
</dbReference>
<keyword evidence="8" id="KW-0143">Chaperone</keyword>
<evidence type="ECO:0000259" key="14">
    <source>
        <dbReference type="Pfam" id="PF05698"/>
    </source>
</evidence>
<dbReference type="GO" id="GO:0051301">
    <property type="term" value="P:cell division"/>
    <property type="evidence" value="ECO:0007669"/>
    <property type="project" value="UniProtKB-KW"/>
</dbReference>
<proteinExistence type="inferred from homology"/>
<dbReference type="GO" id="GO:0005737">
    <property type="term" value="C:cytoplasm"/>
    <property type="evidence" value="ECO:0007669"/>
    <property type="project" value="UniProtKB-SubCell"/>
</dbReference>
<dbReference type="GO" id="GO:0003755">
    <property type="term" value="F:peptidyl-prolyl cis-trans isomerase activity"/>
    <property type="evidence" value="ECO:0007669"/>
    <property type="project" value="UniProtKB-KW"/>
</dbReference>
<dbReference type="AlphaFoldDB" id="A0A3N0IUT4"/>
<evidence type="ECO:0000256" key="1">
    <source>
        <dbReference type="ARBA" id="ARBA00000971"/>
    </source>
</evidence>
<gene>
    <name evidence="15" type="ORF">C1876_12965</name>
    <name evidence="16" type="ORF">DMP09_12940</name>
</gene>
<dbReference type="InterPro" id="IPR027304">
    <property type="entry name" value="Trigger_fact/SurA_dom_sf"/>
</dbReference>
<feature type="region of interest" description="Disordered" evidence="12">
    <location>
        <begin position="423"/>
        <end position="447"/>
    </location>
</feature>
<evidence type="ECO:0000313" key="15">
    <source>
        <dbReference type="EMBL" id="RDB67487.1"/>
    </source>
</evidence>
<evidence type="ECO:0000313" key="17">
    <source>
        <dbReference type="Proteomes" id="UP000253817"/>
    </source>
</evidence>
<dbReference type="Pfam" id="PF05697">
    <property type="entry name" value="Trigger_N"/>
    <property type="match status" value="1"/>
</dbReference>
<organism evidence="16 18">
    <name type="scientific">Eggerthella sinensis</name>
    <dbReference type="NCBI Taxonomy" id="242230"/>
    <lineage>
        <taxon>Bacteria</taxon>
        <taxon>Bacillati</taxon>
        <taxon>Actinomycetota</taxon>
        <taxon>Coriobacteriia</taxon>
        <taxon>Eggerthellales</taxon>
        <taxon>Eggerthellaceae</taxon>
        <taxon>Eggerthella</taxon>
    </lineage>
</organism>
<reference evidence="18" key="2">
    <citation type="submission" date="2018-05" db="EMBL/GenBank/DDBJ databases">
        <title>Genome Sequencing of selected type strains of the family Eggerthellaceae.</title>
        <authorList>
            <person name="Danylec N."/>
            <person name="Stoll D.A."/>
            <person name="Doetsch A."/>
            <person name="Huch M."/>
        </authorList>
    </citation>
    <scope>NUCLEOTIDE SEQUENCE [LARGE SCALE GENOMIC DNA]</scope>
    <source>
        <strain evidence="18">DSM 16107</strain>
    </source>
</reference>
<evidence type="ECO:0000259" key="13">
    <source>
        <dbReference type="Pfam" id="PF05697"/>
    </source>
</evidence>
<dbReference type="SUPFAM" id="SSF102735">
    <property type="entry name" value="Trigger factor ribosome-binding domain"/>
    <property type="match status" value="1"/>
</dbReference>
<dbReference type="GO" id="GO:0015031">
    <property type="term" value="P:protein transport"/>
    <property type="evidence" value="ECO:0007669"/>
    <property type="project" value="InterPro"/>
</dbReference>
<keyword evidence="9" id="KW-0413">Isomerase</keyword>
<feature type="domain" description="Trigger factor C-terminal" evidence="14">
    <location>
        <begin position="265"/>
        <end position="418"/>
    </location>
</feature>
<dbReference type="Proteomes" id="UP000253817">
    <property type="component" value="Unassembled WGS sequence"/>
</dbReference>
<comment type="caution">
    <text evidence="16">The sequence shown here is derived from an EMBL/GenBank/DDBJ whole genome shotgun (WGS) entry which is preliminary data.</text>
</comment>
<dbReference type="Gene3D" id="1.10.3120.10">
    <property type="entry name" value="Trigger factor, C-terminal domain"/>
    <property type="match status" value="1"/>
</dbReference>
<dbReference type="InterPro" id="IPR037041">
    <property type="entry name" value="Trigger_fac_C_sf"/>
</dbReference>
<evidence type="ECO:0000256" key="2">
    <source>
        <dbReference type="ARBA" id="ARBA00004496"/>
    </source>
</evidence>
<feature type="domain" description="Trigger factor ribosome-binding bacterial" evidence="13">
    <location>
        <begin position="1"/>
        <end position="145"/>
    </location>
</feature>
<evidence type="ECO:0000256" key="12">
    <source>
        <dbReference type="SAM" id="MobiDB-lite"/>
    </source>
</evidence>
<evidence type="ECO:0000256" key="5">
    <source>
        <dbReference type="ARBA" id="ARBA00016902"/>
    </source>
</evidence>
<protein>
    <recommendedName>
        <fullName evidence="5">Trigger factor</fullName>
        <ecNumber evidence="4">5.2.1.8</ecNumber>
    </recommendedName>
    <alternativeName>
        <fullName evidence="11">PPIase</fullName>
    </alternativeName>
</protein>
<dbReference type="PIRSF" id="PIRSF003095">
    <property type="entry name" value="Trigger_factor"/>
    <property type="match status" value="1"/>
</dbReference>
<dbReference type="GO" id="GO:0006457">
    <property type="term" value="P:protein folding"/>
    <property type="evidence" value="ECO:0007669"/>
    <property type="project" value="InterPro"/>
</dbReference>
<evidence type="ECO:0000256" key="4">
    <source>
        <dbReference type="ARBA" id="ARBA00013194"/>
    </source>
</evidence>
<accession>A0A3N0IUT4</accession>
<comment type="similarity">
    <text evidence="3">Belongs to the FKBP-type PPIase family. Tig subfamily.</text>
</comment>
<evidence type="ECO:0000313" key="18">
    <source>
        <dbReference type="Proteomes" id="UP000270112"/>
    </source>
</evidence>
<evidence type="ECO:0000256" key="9">
    <source>
        <dbReference type="ARBA" id="ARBA00023235"/>
    </source>
</evidence>
<evidence type="ECO:0000256" key="3">
    <source>
        <dbReference type="ARBA" id="ARBA00005464"/>
    </source>
</evidence>
<reference evidence="16" key="3">
    <citation type="journal article" date="2019" name="Microbiol. Resour. Announc.">
        <title>Draft Genome Sequences of Type Strains of Gordonibacter faecihominis, Paraeggerthella hongkongensis, Parvibacter caecicola,Slackia equolifaciens, Slackia faecicanis, and Slackia isoflavoniconvertens.</title>
        <authorList>
            <person name="Danylec N."/>
            <person name="Stoll D.A."/>
            <person name="Dotsch A."/>
            <person name="Huch M."/>
        </authorList>
    </citation>
    <scope>NUCLEOTIDE SEQUENCE</scope>
    <source>
        <strain evidence="16">DSM 16107</strain>
    </source>
</reference>
<dbReference type="InterPro" id="IPR008880">
    <property type="entry name" value="Trigger_fac_C"/>
</dbReference>